<protein>
    <submittedName>
        <fullName evidence="2">Pre-mRNA 3' end processing protein WDR33</fullName>
    </submittedName>
</protein>
<sequence length="249" mass="29163">MDNQLPSCMHINQLNLNQEVQTLHGYKKEASNIAWHPSHEGLFCNGDSDVLLIHVIFLLYLRADKEVSIVWTLAWHSLEHILCSGNNDYTSKFWTYNRPGNLMRDKYNLDSTCRNIRSDAIQWEDIQCVYQNTSMNKSNNYNSLQDEDLRKLTHRDSKSKDFRSMNSQGFFFKKSYENDLYDDKEINGLMPHMMHYPDMYPAFGPYRSPLSGGFDPNIRPPNSNFDQNRHFRPNPMLSFGPNQGPSFNF</sequence>
<evidence type="ECO:0000313" key="3">
    <source>
        <dbReference type="Proteomes" id="UP001607302"/>
    </source>
</evidence>
<comment type="caution">
    <text evidence="2">The sequence shown here is derived from an EMBL/GenBank/DDBJ whole genome shotgun (WGS) entry which is preliminary data.</text>
</comment>
<feature type="compositionally biased region" description="Polar residues" evidence="1">
    <location>
        <begin position="240"/>
        <end position="249"/>
    </location>
</feature>
<name>A0ABD2AHF0_VESSQ</name>
<dbReference type="EMBL" id="JAUDFV010000147">
    <property type="protein sequence ID" value="KAL2720046.1"/>
    <property type="molecule type" value="Genomic_DNA"/>
</dbReference>
<dbReference type="InterPro" id="IPR015943">
    <property type="entry name" value="WD40/YVTN_repeat-like_dom_sf"/>
</dbReference>
<evidence type="ECO:0000256" key="1">
    <source>
        <dbReference type="SAM" id="MobiDB-lite"/>
    </source>
</evidence>
<keyword evidence="3" id="KW-1185">Reference proteome</keyword>
<reference evidence="2 3" key="1">
    <citation type="journal article" date="2024" name="Ann. Entomol. Soc. Am.">
        <title>Genomic analyses of the southern and eastern yellowjacket wasps (Hymenoptera: Vespidae) reveal evolutionary signatures of social life.</title>
        <authorList>
            <person name="Catto M.A."/>
            <person name="Caine P.B."/>
            <person name="Orr S.E."/>
            <person name="Hunt B.G."/>
            <person name="Goodisman M.A.D."/>
        </authorList>
    </citation>
    <scope>NUCLEOTIDE SEQUENCE [LARGE SCALE GENOMIC DNA]</scope>
    <source>
        <strain evidence="2">233</strain>
        <tissue evidence="2">Head and thorax</tissue>
    </source>
</reference>
<accession>A0ABD2AHF0</accession>
<dbReference type="PANTHER" id="PTHR22836:SF0">
    <property type="entry name" value="PRE-MRNA 3' END PROCESSING PROTEIN WDR33"/>
    <property type="match status" value="1"/>
</dbReference>
<organism evidence="2 3">
    <name type="scientific">Vespula squamosa</name>
    <name type="common">Southern yellow jacket</name>
    <name type="synonym">Wasp</name>
    <dbReference type="NCBI Taxonomy" id="30214"/>
    <lineage>
        <taxon>Eukaryota</taxon>
        <taxon>Metazoa</taxon>
        <taxon>Ecdysozoa</taxon>
        <taxon>Arthropoda</taxon>
        <taxon>Hexapoda</taxon>
        <taxon>Insecta</taxon>
        <taxon>Pterygota</taxon>
        <taxon>Neoptera</taxon>
        <taxon>Endopterygota</taxon>
        <taxon>Hymenoptera</taxon>
        <taxon>Apocrita</taxon>
        <taxon>Aculeata</taxon>
        <taxon>Vespoidea</taxon>
        <taxon>Vespidae</taxon>
        <taxon>Vespinae</taxon>
        <taxon>Vespula</taxon>
    </lineage>
</organism>
<dbReference type="Proteomes" id="UP001607302">
    <property type="component" value="Unassembled WGS sequence"/>
</dbReference>
<dbReference type="PANTHER" id="PTHR22836">
    <property type="entry name" value="WD40 REPEAT PROTEIN"/>
    <property type="match status" value="1"/>
</dbReference>
<dbReference type="GO" id="GO:0005634">
    <property type="term" value="C:nucleus"/>
    <property type="evidence" value="ECO:0007669"/>
    <property type="project" value="UniProtKB-ARBA"/>
</dbReference>
<feature type="region of interest" description="Disordered" evidence="1">
    <location>
        <begin position="211"/>
        <end position="249"/>
    </location>
</feature>
<proteinExistence type="predicted"/>
<gene>
    <name evidence="2" type="ORF">V1478_010312</name>
</gene>
<dbReference type="Gene3D" id="2.130.10.10">
    <property type="entry name" value="YVTN repeat-like/Quinoprotein amine dehydrogenase"/>
    <property type="match status" value="1"/>
</dbReference>
<dbReference type="InterPro" id="IPR045245">
    <property type="entry name" value="Pfs2-like"/>
</dbReference>
<dbReference type="SUPFAM" id="SSF50978">
    <property type="entry name" value="WD40 repeat-like"/>
    <property type="match status" value="1"/>
</dbReference>
<dbReference type="InterPro" id="IPR036322">
    <property type="entry name" value="WD40_repeat_dom_sf"/>
</dbReference>
<dbReference type="AlphaFoldDB" id="A0ABD2AHF0"/>
<evidence type="ECO:0000313" key="2">
    <source>
        <dbReference type="EMBL" id="KAL2720046.1"/>
    </source>
</evidence>